<dbReference type="PROSITE" id="PS50111">
    <property type="entry name" value="CHEMOTAXIS_TRANSDUC_2"/>
    <property type="match status" value="1"/>
</dbReference>
<dbReference type="Pfam" id="PF12729">
    <property type="entry name" value="4HB_MCP_1"/>
    <property type="match status" value="1"/>
</dbReference>
<dbReference type="CDD" id="cd11386">
    <property type="entry name" value="MCP_signal"/>
    <property type="match status" value="1"/>
</dbReference>
<dbReference type="RefSeq" id="WP_316698653.1">
    <property type="nucleotide sequence ID" value="NZ_CP136336.1"/>
</dbReference>
<keyword evidence="1" id="KW-0488">Methylation</keyword>
<evidence type="ECO:0000259" key="5">
    <source>
        <dbReference type="PROSITE" id="PS50885"/>
    </source>
</evidence>
<dbReference type="PANTHER" id="PTHR43531:SF14">
    <property type="entry name" value="METHYL-ACCEPTING CHEMOTAXIS PROTEIN I-RELATED"/>
    <property type="match status" value="1"/>
</dbReference>
<dbReference type="PANTHER" id="PTHR43531">
    <property type="entry name" value="PROTEIN ICFG"/>
    <property type="match status" value="1"/>
</dbReference>
<dbReference type="Gene3D" id="1.10.287.950">
    <property type="entry name" value="Methyl-accepting chemotaxis protein"/>
    <property type="match status" value="1"/>
</dbReference>
<comment type="similarity">
    <text evidence="2">Belongs to the methyl-accepting chemotaxis (MCP) protein family.</text>
</comment>
<dbReference type="Proteomes" id="UP001303946">
    <property type="component" value="Chromosome"/>
</dbReference>
<keyword evidence="3" id="KW-0807">Transducer</keyword>
<feature type="domain" description="HAMP" evidence="5">
    <location>
        <begin position="225"/>
        <end position="268"/>
    </location>
</feature>
<dbReference type="InterPro" id="IPR004089">
    <property type="entry name" value="MCPsignal_dom"/>
</dbReference>
<evidence type="ECO:0000256" key="2">
    <source>
        <dbReference type="ARBA" id="ARBA00029447"/>
    </source>
</evidence>
<evidence type="ECO:0000313" key="6">
    <source>
        <dbReference type="EMBL" id="WOB06273.1"/>
    </source>
</evidence>
<dbReference type="PRINTS" id="PR00260">
    <property type="entry name" value="CHEMTRNSDUCR"/>
</dbReference>
<keyword evidence="7" id="KW-1185">Reference proteome</keyword>
<gene>
    <name evidence="6" type="ORF">RXV79_15210</name>
</gene>
<accession>A0ABZ0CMS0</accession>
<name>A0ABZ0CMS0_9BURK</name>
<sequence length="518" mass="54545">MSWFERLKLSHRLIASFGVAIVLTMALGAGAVWQLGQVNHVASDLQSHWMPSVRAALEWRADLQSIRLVTLQHATAANEREKRRHTAVVTAALDQYAKHAAEFAALATLDEQKKLLGELGPLNESFISVTKQVLEVSSKDGNDAAMALQNEEMRPRAQQVETRMDRLVELSIEGGNAAAASSERAYKISRAVLAGGVLLSVLLGLGLAAAVTRSVLRQLGGDPADVAVVVERVASGDLTVRIATRKNEQTSLLASMQRMVQNLSGIVSGVRTGAESISTASSEVASGNLDLSSRTEAQAANVQQTAATLHELSSTVRSNADASRNATTMAASASEIAEKGGSVVGEVVQQMEQITTASKRIGEIIGVIDGIAFQTNILALNAAVEAARAGEQGRGFAVVAAEVRSLAQRSAEAAKEIKVLIRNSEERVEAGSTLANDAGRIMQEVVASVREVSGTIRAIADATVEQSTGLEQVNTSVSQMDSATQHNAALVEQSSAAAESLKQQAQALSQAVSAFRIA</sequence>
<evidence type="ECO:0000256" key="3">
    <source>
        <dbReference type="PROSITE-ProRule" id="PRU00284"/>
    </source>
</evidence>
<dbReference type="InterPro" id="IPR051310">
    <property type="entry name" value="MCP_chemotaxis"/>
</dbReference>
<dbReference type="EMBL" id="CP136336">
    <property type="protein sequence ID" value="WOB06273.1"/>
    <property type="molecule type" value="Genomic_DNA"/>
</dbReference>
<dbReference type="PROSITE" id="PS50885">
    <property type="entry name" value="HAMP"/>
    <property type="match status" value="1"/>
</dbReference>
<protein>
    <submittedName>
        <fullName evidence="6">Methyl-accepting chemotaxis protein</fullName>
    </submittedName>
</protein>
<organism evidence="6 7">
    <name type="scientific">Piscinibacter gummiphilus</name>
    <dbReference type="NCBI Taxonomy" id="946333"/>
    <lineage>
        <taxon>Bacteria</taxon>
        <taxon>Pseudomonadati</taxon>
        <taxon>Pseudomonadota</taxon>
        <taxon>Betaproteobacteria</taxon>
        <taxon>Burkholderiales</taxon>
        <taxon>Sphaerotilaceae</taxon>
        <taxon>Piscinibacter</taxon>
    </lineage>
</organism>
<dbReference type="SUPFAM" id="SSF58104">
    <property type="entry name" value="Methyl-accepting chemotaxis protein (MCP) signaling domain"/>
    <property type="match status" value="1"/>
</dbReference>
<dbReference type="InterPro" id="IPR003660">
    <property type="entry name" value="HAMP_dom"/>
</dbReference>
<dbReference type="InterPro" id="IPR024478">
    <property type="entry name" value="HlyB_4HB_MCP"/>
</dbReference>
<reference evidence="6 7" key="1">
    <citation type="submission" date="2023-10" db="EMBL/GenBank/DDBJ databases">
        <title>Bacteria for the degradation of biodegradable plastic PBAT(Polybutylene adipate terephthalate).</title>
        <authorList>
            <person name="Weon H.-Y."/>
            <person name="Yeon J."/>
        </authorList>
    </citation>
    <scope>NUCLEOTIDE SEQUENCE [LARGE SCALE GENOMIC DNA]</scope>
    <source>
        <strain evidence="6 7">SBD 7-3</strain>
    </source>
</reference>
<evidence type="ECO:0000313" key="7">
    <source>
        <dbReference type="Proteomes" id="UP001303946"/>
    </source>
</evidence>
<dbReference type="InterPro" id="IPR047347">
    <property type="entry name" value="YvaQ-like_sensor"/>
</dbReference>
<proteinExistence type="inferred from homology"/>
<dbReference type="InterPro" id="IPR004090">
    <property type="entry name" value="Chemotax_Me-accpt_rcpt"/>
</dbReference>
<evidence type="ECO:0000259" key="4">
    <source>
        <dbReference type="PROSITE" id="PS50111"/>
    </source>
</evidence>
<feature type="domain" description="Methyl-accepting transducer" evidence="4">
    <location>
        <begin position="273"/>
        <end position="502"/>
    </location>
</feature>
<dbReference type="CDD" id="cd19411">
    <property type="entry name" value="MCP2201-like_sensor"/>
    <property type="match status" value="1"/>
</dbReference>
<dbReference type="SMART" id="SM00283">
    <property type="entry name" value="MA"/>
    <property type="match status" value="1"/>
</dbReference>
<evidence type="ECO:0000256" key="1">
    <source>
        <dbReference type="ARBA" id="ARBA00022481"/>
    </source>
</evidence>
<dbReference type="Pfam" id="PF00015">
    <property type="entry name" value="MCPsignal"/>
    <property type="match status" value="1"/>
</dbReference>